<organism evidence="2 3">
    <name type="scientific">Talaromyces amestolkiae</name>
    <dbReference type="NCBI Taxonomy" id="1196081"/>
    <lineage>
        <taxon>Eukaryota</taxon>
        <taxon>Fungi</taxon>
        <taxon>Dikarya</taxon>
        <taxon>Ascomycota</taxon>
        <taxon>Pezizomycotina</taxon>
        <taxon>Eurotiomycetes</taxon>
        <taxon>Eurotiomycetidae</taxon>
        <taxon>Eurotiales</taxon>
        <taxon>Trichocomaceae</taxon>
        <taxon>Talaromyces</taxon>
        <taxon>Talaromyces sect. Talaromyces</taxon>
    </lineage>
</organism>
<dbReference type="AlphaFoldDB" id="A0A364L6H9"/>
<dbReference type="OrthoDB" id="10346087at2759"/>
<dbReference type="RefSeq" id="XP_040735945.1">
    <property type="nucleotide sequence ID" value="XM_040880138.1"/>
</dbReference>
<feature type="region of interest" description="Disordered" evidence="1">
    <location>
        <begin position="1"/>
        <end position="20"/>
    </location>
</feature>
<keyword evidence="3" id="KW-1185">Reference proteome</keyword>
<dbReference type="EMBL" id="MIKG01000015">
    <property type="protein sequence ID" value="RAO71430.1"/>
    <property type="molecule type" value="Genomic_DNA"/>
</dbReference>
<comment type="caution">
    <text evidence="2">The sequence shown here is derived from an EMBL/GenBank/DDBJ whole genome shotgun (WGS) entry which is preliminary data.</text>
</comment>
<gene>
    <name evidence="2" type="ORF">BHQ10_007442</name>
</gene>
<protein>
    <submittedName>
        <fullName evidence="2">Uncharacterized protein</fullName>
    </submittedName>
</protein>
<accession>A0A364L6H9</accession>
<evidence type="ECO:0000256" key="1">
    <source>
        <dbReference type="SAM" id="MobiDB-lite"/>
    </source>
</evidence>
<name>A0A364L6H9_TALAM</name>
<sequence>MDIDNDTTISTDASPDNSGRTNVNANIFGQLFDTAFFTAVERIVETAVEKAVKKTISPAVDDAVDKAMKQAVPEVVQTVLRKASQAICERFAFDRSLPLVTNSEDFNIVEDFSEYASDFILPDCTYNIYCELRGMYRIIGIDEKHELTLMSPKKAKGRNVSISSYEWECGERGGFYSFYNQLLKKYLSIHYENIKGVLLMAFSEDHDNRFGVQRNSKDAYKLQHLCDYYLLPVIPGWSEEFWNSDETEVDAIMENTRGPAIPNDDFVWKFRKVRDYVIE</sequence>
<evidence type="ECO:0000313" key="2">
    <source>
        <dbReference type="EMBL" id="RAO71430.1"/>
    </source>
</evidence>
<reference evidence="2 3" key="1">
    <citation type="journal article" date="2017" name="Biotechnol. Biofuels">
        <title>Differential beta-glucosidase expression as a function of carbon source availability in Talaromyces amestolkiae: a genomic and proteomic approach.</title>
        <authorList>
            <person name="de Eugenio L.I."/>
            <person name="Mendez-Liter J.A."/>
            <person name="Nieto-Dominguez M."/>
            <person name="Alonso L."/>
            <person name="Gil-Munoz J."/>
            <person name="Barriuso J."/>
            <person name="Prieto A."/>
            <person name="Martinez M.J."/>
        </authorList>
    </citation>
    <scope>NUCLEOTIDE SEQUENCE [LARGE SCALE GENOMIC DNA]</scope>
    <source>
        <strain evidence="2 3">CIB</strain>
    </source>
</reference>
<evidence type="ECO:0000313" key="3">
    <source>
        <dbReference type="Proteomes" id="UP000249363"/>
    </source>
</evidence>
<dbReference type="Proteomes" id="UP000249363">
    <property type="component" value="Unassembled WGS sequence"/>
</dbReference>
<proteinExistence type="predicted"/>
<dbReference type="GeneID" id="63796657"/>